<name>A0A4Y1ZY91_ARAVE</name>
<feature type="region of interest" description="Disordered" evidence="1">
    <location>
        <begin position="23"/>
        <end position="52"/>
    </location>
</feature>
<dbReference type="EMBL" id="BGPR01000001">
    <property type="protein sequence ID" value="GBL72089.1"/>
    <property type="molecule type" value="Genomic_DNA"/>
</dbReference>
<dbReference type="AlphaFoldDB" id="A0A4Y1ZY91"/>
<sequence length="92" mass="10318">MFLLHSSSLSRVQCFRPNPKIATSVTEHSLPPAMKEFKTSQTSTVHPASSSHHPFSFEMEGLVSPVQHSTSPTSQDFLPRSTVFHLLQIEFH</sequence>
<organism evidence="2 3">
    <name type="scientific">Araneus ventricosus</name>
    <name type="common">Orbweaver spider</name>
    <name type="synonym">Epeira ventricosa</name>
    <dbReference type="NCBI Taxonomy" id="182803"/>
    <lineage>
        <taxon>Eukaryota</taxon>
        <taxon>Metazoa</taxon>
        <taxon>Ecdysozoa</taxon>
        <taxon>Arthropoda</taxon>
        <taxon>Chelicerata</taxon>
        <taxon>Arachnida</taxon>
        <taxon>Araneae</taxon>
        <taxon>Araneomorphae</taxon>
        <taxon>Entelegynae</taxon>
        <taxon>Araneoidea</taxon>
        <taxon>Araneidae</taxon>
        <taxon>Araneus</taxon>
    </lineage>
</organism>
<reference evidence="2 3" key="1">
    <citation type="journal article" date="2019" name="Sci. Rep.">
        <title>Orb-weaving spider Araneus ventricosus genome elucidates the spidroin gene catalogue.</title>
        <authorList>
            <person name="Kono N."/>
            <person name="Nakamura H."/>
            <person name="Ohtoshi R."/>
            <person name="Moran D.A.P."/>
            <person name="Shinohara A."/>
            <person name="Yoshida Y."/>
            <person name="Fujiwara M."/>
            <person name="Mori M."/>
            <person name="Tomita M."/>
            <person name="Arakawa K."/>
        </authorList>
    </citation>
    <scope>NUCLEOTIDE SEQUENCE [LARGE SCALE GENOMIC DNA]</scope>
</reference>
<proteinExistence type="predicted"/>
<comment type="caution">
    <text evidence="2">The sequence shown here is derived from an EMBL/GenBank/DDBJ whole genome shotgun (WGS) entry which is preliminary data.</text>
</comment>
<evidence type="ECO:0000313" key="3">
    <source>
        <dbReference type="Proteomes" id="UP000499080"/>
    </source>
</evidence>
<gene>
    <name evidence="2" type="ORF">AVEN_115099_1</name>
</gene>
<evidence type="ECO:0000256" key="1">
    <source>
        <dbReference type="SAM" id="MobiDB-lite"/>
    </source>
</evidence>
<dbReference type="Proteomes" id="UP000499080">
    <property type="component" value="Unassembled WGS sequence"/>
</dbReference>
<keyword evidence="3" id="KW-1185">Reference proteome</keyword>
<protein>
    <submittedName>
        <fullName evidence="2">Uncharacterized protein</fullName>
    </submittedName>
</protein>
<accession>A0A4Y1ZY91</accession>
<evidence type="ECO:0000313" key="2">
    <source>
        <dbReference type="EMBL" id="GBL72089.1"/>
    </source>
</evidence>